<dbReference type="PRINTS" id="PR00996">
    <property type="entry name" value="CHERMTFRASE"/>
</dbReference>
<evidence type="ECO:0000259" key="9">
    <source>
        <dbReference type="PROSITE" id="PS50123"/>
    </source>
</evidence>
<keyword evidence="5" id="KW-0949">S-adenosyl-L-methionine</keyword>
<dbReference type="GO" id="GO:0008984">
    <property type="term" value="F:protein-glutamate methylesterase activity"/>
    <property type="evidence" value="ECO:0007669"/>
    <property type="project" value="InterPro"/>
</dbReference>
<keyword evidence="4" id="KW-0808">Transferase</keyword>
<keyword evidence="11" id="KW-1185">Reference proteome</keyword>
<feature type="active site" evidence="6">
    <location>
        <position position="48"/>
    </location>
</feature>
<evidence type="ECO:0000256" key="4">
    <source>
        <dbReference type="ARBA" id="ARBA00022679"/>
    </source>
</evidence>
<dbReference type="InterPro" id="IPR036804">
    <property type="entry name" value="CheR_N_sf"/>
</dbReference>
<dbReference type="SMART" id="SM00138">
    <property type="entry name" value="MeTrc"/>
    <property type="match status" value="1"/>
</dbReference>
<proteinExistence type="predicted"/>
<gene>
    <name evidence="10" type="ORF">FA740_06765</name>
</gene>
<dbReference type="Gene3D" id="3.40.50.180">
    <property type="entry name" value="Methylesterase CheB, C-terminal domain"/>
    <property type="match status" value="1"/>
</dbReference>
<evidence type="ECO:0000256" key="3">
    <source>
        <dbReference type="ARBA" id="ARBA00022603"/>
    </source>
</evidence>
<dbReference type="InterPro" id="IPR022642">
    <property type="entry name" value="CheR_C"/>
</dbReference>
<dbReference type="EMBL" id="SUNH01000008">
    <property type="protein sequence ID" value="TJZ85583.1"/>
    <property type="molecule type" value="Genomic_DNA"/>
</dbReference>
<dbReference type="InterPro" id="IPR000780">
    <property type="entry name" value="CheR_MeTrfase"/>
</dbReference>
<dbReference type="PROSITE" id="PS50123">
    <property type="entry name" value="CHER"/>
    <property type="match status" value="1"/>
</dbReference>
<dbReference type="GO" id="GO:0032259">
    <property type="term" value="P:methylation"/>
    <property type="evidence" value="ECO:0007669"/>
    <property type="project" value="UniProtKB-KW"/>
</dbReference>
<dbReference type="InterPro" id="IPR050903">
    <property type="entry name" value="Bact_Chemotaxis_MeTrfase"/>
</dbReference>
<accession>A0A4U0QU02</accession>
<name>A0A4U0QU02_9RHOB</name>
<dbReference type="Gene3D" id="3.40.50.150">
    <property type="entry name" value="Vaccinia Virus protein VP39"/>
    <property type="match status" value="1"/>
</dbReference>
<dbReference type="CDD" id="cd16434">
    <property type="entry name" value="CheB-CheR_fusion"/>
    <property type="match status" value="1"/>
</dbReference>
<feature type="active site" evidence="6">
    <location>
        <position position="139"/>
    </location>
</feature>
<dbReference type="GO" id="GO:0005737">
    <property type="term" value="C:cytoplasm"/>
    <property type="evidence" value="ECO:0007669"/>
    <property type="project" value="InterPro"/>
</dbReference>
<evidence type="ECO:0000256" key="1">
    <source>
        <dbReference type="ARBA" id="ARBA00001541"/>
    </source>
</evidence>
<feature type="region of interest" description="Disordered" evidence="7">
    <location>
        <begin position="477"/>
        <end position="497"/>
    </location>
</feature>
<dbReference type="GO" id="GO:0000156">
    <property type="term" value="F:phosphorelay response regulator activity"/>
    <property type="evidence" value="ECO:0007669"/>
    <property type="project" value="InterPro"/>
</dbReference>
<dbReference type="Pfam" id="PF01739">
    <property type="entry name" value="CheR"/>
    <property type="match status" value="1"/>
</dbReference>
<comment type="caution">
    <text evidence="10">The sequence shown here is derived from an EMBL/GenBank/DDBJ whole genome shotgun (WGS) entry which is preliminary data.</text>
</comment>
<evidence type="ECO:0000256" key="5">
    <source>
        <dbReference type="ARBA" id="ARBA00022691"/>
    </source>
</evidence>
<dbReference type="Proteomes" id="UP000306223">
    <property type="component" value="Unassembled WGS sequence"/>
</dbReference>
<dbReference type="SUPFAM" id="SSF47757">
    <property type="entry name" value="Chemotaxis receptor methyltransferase CheR, N-terminal domain"/>
    <property type="match status" value="1"/>
</dbReference>
<dbReference type="EC" id="2.1.1.80" evidence="2"/>
<keyword evidence="6" id="KW-0378">Hydrolase</keyword>
<feature type="active site" evidence="6">
    <location>
        <position position="21"/>
    </location>
</feature>
<dbReference type="Pfam" id="PF01339">
    <property type="entry name" value="CheB_methylest"/>
    <property type="match status" value="1"/>
</dbReference>
<dbReference type="InterPro" id="IPR022641">
    <property type="entry name" value="CheR_N"/>
</dbReference>
<evidence type="ECO:0000313" key="11">
    <source>
        <dbReference type="Proteomes" id="UP000306223"/>
    </source>
</evidence>
<feature type="domain" description="CheR-type methyltransferase" evidence="9">
    <location>
        <begin position="200"/>
        <end position="449"/>
    </location>
</feature>
<sequence length="497" mass="54235">MAEDEHLGMPRGVPICAIGASAGGVKALQEFFRHVADDLGLAYVVIIHLSPDQPSSHGEILASVTRMAVHQVADSSELTPDCVYVIAPDRELVVQGSRVMARPFTDPRGQRAPIDMFFRSVAAVHGNGLAVILSGAGSDGALGIRDMKEAGAVVFVQDPADAEFSMMPHSAIASGAADFVAPIPRLVERIVEVVHSKDAVRSLSQEVAHHYLQRIVTFLRARTGHDFSSYKRATVMRGVARRMQVTRSAGLQEYAAYLSDNPEEAQELFGDLLISVTSFFRDPGAYDVLAQEGLGRLFDQADEGGIRAWVAGCATGEEAYSLAILLLEEAQRRQVTLPIQIFATDLDEGALATARDARYPSSIEADVDPERLTRFFVREGAHYRIRKEVRDIVLFASHSVVKDPPFLRLDLISCRNLLIYMERQLQREVCALFAHGLKPDGLLFLGSADPPVSRPAARSASTRATASAVSARRTCRSVTPWRSRTSSPTEAMKSLVR</sequence>
<dbReference type="RefSeq" id="WP_136856020.1">
    <property type="nucleotide sequence ID" value="NZ_SUNH01000008.1"/>
</dbReference>
<dbReference type="InterPro" id="IPR029063">
    <property type="entry name" value="SAM-dependent_MTases_sf"/>
</dbReference>
<comment type="catalytic activity">
    <reaction evidence="1">
        <text>L-glutamyl-[protein] + S-adenosyl-L-methionine = [protein]-L-glutamate 5-O-methyl ester + S-adenosyl-L-homocysteine</text>
        <dbReference type="Rhea" id="RHEA:24452"/>
        <dbReference type="Rhea" id="RHEA-COMP:10208"/>
        <dbReference type="Rhea" id="RHEA-COMP:10311"/>
        <dbReference type="ChEBI" id="CHEBI:29973"/>
        <dbReference type="ChEBI" id="CHEBI:57856"/>
        <dbReference type="ChEBI" id="CHEBI:59789"/>
        <dbReference type="ChEBI" id="CHEBI:82795"/>
        <dbReference type="EC" id="2.1.1.80"/>
    </reaction>
</comment>
<organism evidence="10 11">
    <name type="scientific">Paracoccus hibiscisoli</name>
    <dbReference type="NCBI Taxonomy" id="2023261"/>
    <lineage>
        <taxon>Bacteria</taxon>
        <taxon>Pseudomonadati</taxon>
        <taxon>Pseudomonadota</taxon>
        <taxon>Alphaproteobacteria</taxon>
        <taxon>Rhodobacterales</taxon>
        <taxon>Paracoccaceae</taxon>
        <taxon>Paracoccus</taxon>
    </lineage>
</organism>
<keyword evidence="6" id="KW-0145">Chemotaxis</keyword>
<feature type="compositionally biased region" description="Polar residues" evidence="7">
    <location>
        <begin position="480"/>
        <end position="489"/>
    </location>
</feature>
<dbReference type="AlphaFoldDB" id="A0A4U0QU02"/>
<protein>
    <recommendedName>
        <fullName evidence="2">protein-glutamate O-methyltransferase</fullName>
        <ecNumber evidence="2">2.1.1.80</ecNumber>
    </recommendedName>
</protein>
<dbReference type="PANTHER" id="PTHR24422">
    <property type="entry name" value="CHEMOTAXIS PROTEIN METHYLTRANSFERASE"/>
    <property type="match status" value="1"/>
</dbReference>
<dbReference type="OrthoDB" id="9816309at2"/>
<dbReference type="PANTHER" id="PTHR24422:SF27">
    <property type="entry name" value="PROTEIN-GLUTAMATE O-METHYLTRANSFERASE"/>
    <property type="match status" value="1"/>
</dbReference>
<evidence type="ECO:0000313" key="10">
    <source>
        <dbReference type="EMBL" id="TJZ85583.1"/>
    </source>
</evidence>
<dbReference type="Gene3D" id="1.10.155.10">
    <property type="entry name" value="Chemotaxis receptor methyltransferase CheR, N-terminal domain"/>
    <property type="match status" value="1"/>
</dbReference>
<keyword evidence="3" id="KW-0489">Methyltransferase</keyword>
<dbReference type="GO" id="GO:0008983">
    <property type="term" value="F:protein-glutamate O-methyltransferase activity"/>
    <property type="evidence" value="ECO:0007669"/>
    <property type="project" value="UniProtKB-EC"/>
</dbReference>
<dbReference type="SUPFAM" id="SSF52738">
    <property type="entry name" value="Methylesterase CheB, C-terminal domain"/>
    <property type="match status" value="1"/>
</dbReference>
<reference evidence="10 11" key="1">
    <citation type="submission" date="2019-04" db="EMBL/GenBank/DDBJ databases">
        <authorList>
            <person name="Li J."/>
        </authorList>
    </citation>
    <scope>NUCLEOTIDE SEQUENCE [LARGE SCALE GENOMIC DNA]</scope>
    <source>
        <strain evidence="10 11">CCTCC AB2016182</strain>
    </source>
</reference>
<dbReference type="GO" id="GO:0006935">
    <property type="term" value="P:chemotaxis"/>
    <property type="evidence" value="ECO:0007669"/>
    <property type="project" value="UniProtKB-UniRule"/>
</dbReference>
<dbReference type="InterPro" id="IPR000673">
    <property type="entry name" value="Sig_transdc_resp-reg_Me-estase"/>
</dbReference>
<evidence type="ECO:0000256" key="6">
    <source>
        <dbReference type="PROSITE-ProRule" id="PRU00050"/>
    </source>
</evidence>
<evidence type="ECO:0000256" key="2">
    <source>
        <dbReference type="ARBA" id="ARBA00012534"/>
    </source>
</evidence>
<dbReference type="SUPFAM" id="SSF53335">
    <property type="entry name" value="S-adenosyl-L-methionine-dependent methyltransferases"/>
    <property type="match status" value="1"/>
</dbReference>
<dbReference type="InterPro" id="IPR035909">
    <property type="entry name" value="CheB_C"/>
</dbReference>
<feature type="domain" description="CheB-type methylesterase" evidence="8">
    <location>
        <begin position="9"/>
        <end position="197"/>
    </location>
</feature>
<evidence type="ECO:0000256" key="7">
    <source>
        <dbReference type="SAM" id="MobiDB-lite"/>
    </source>
</evidence>
<dbReference type="PROSITE" id="PS50122">
    <property type="entry name" value="CHEB"/>
    <property type="match status" value="1"/>
</dbReference>
<dbReference type="Pfam" id="PF03705">
    <property type="entry name" value="CheR_N"/>
    <property type="match status" value="1"/>
</dbReference>
<evidence type="ECO:0000259" key="8">
    <source>
        <dbReference type="PROSITE" id="PS50122"/>
    </source>
</evidence>